<gene>
    <name evidence="1" type="ORF">MNBD_GAMMA12-3954</name>
</gene>
<organism evidence="1">
    <name type="scientific">hydrothermal vent metagenome</name>
    <dbReference type="NCBI Taxonomy" id="652676"/>
    <lineage>
        <taxon>unclassified sequences</taxon>
        <taxon>metagenomes</taxon>
        <taxon>ecological metagenomes</taxon>
    </lineage>
</organism>
<proteinExistence type="predicted"/>
<reference evidence="1" key="1">
    <citation type="submission" date="2018-06" db="EMBL/GenBank/DDBJ databases">
        <authorList>
            <person name="Zhirakovskaya E."/>
        </authorList>
    </citation>
    <scope>NUCLEOTIDE SEQUENCE</scope>
</reference>
<accession>A0A3B0YI11</accession>
<protein>
    <submittedName>
        <fullName evidence="1">Uncharacterized protein</fullName>
    </submittedName>
</protein>
<name>A0A3B0YI11_9ZZZZ</name>
<dbReference type="EMBL" id="UOFL01000198">
    <property type="protein sequence ID" value="VAW80505.1"/>
    <property type="molecule type" value="Genomic_DNA"/>
</dbReference>
<dbReference type="AlphaFoldDB" id="A0A3B0YI11"/>
<sequence>MNKYERHICETQESGVRVEYSRDTFHEEFTWQLVISREATENDLNENHYIESIGEELWSTVMEINNCPFCGKKLRAKKLSYFDFVHFDSSGWSIKIL</sequence>
<evidence type="ECO:0000313" key="1">
    <source>
        <dbReference type="EMBL" id="VAW80505.1"/>
    </source>
</evidence>